<keyword evidence="1" id="KW-0813">Transport</keyword>
<dbReference type="RefSeq" id="WP_186982637.1">
    <property type="nucleotide sequence ID" value="NZ_JACOQH010000010.1"/>
</dbReference>
<keyword evidence="4" id="KW-1278">Translocase</keyword>
<evidence type="ECO:0000313" key="6">
    <source>
        <dbReference type="EMBL" id="MBC5754770.1"/>
    </source>
</evidence>
<dbReference type="PROSITE" id="PS50893">
    <property type="entry name" value="ABC_TRANSPORTER_2"/>
    <property type="match status" value="1"/>
</dbReference>
<keyword evidence="2" id="KW-0547">Nucleotide-binding</keyword>
<accession>A0ABR7ICV5</accession>
<evidence type="ECO:0000259" key="5">
    <source>
        <dbReference type="PROSITE" id="PS50893"/>
    </source>
</evidence>
<protein>
    <submittedName>
        <fullName evidence="6">ABC transporter ATP-binding protein</fullName>
    </submittedName>
</protein>
<dbReference type="InterPro" id="IPR003439">
    <property type="entry name" value="ABC_transporter-like_ATP-bd"/>
</dbReference>
<reference evidence="6 7" key="1">
    <citation type="submission" date="2020-08" db="EMBL/GenBank/DDBJ databases">
        <title>Genome public.</title>
        <authorList>
            <person name="Liu C."/>
            <person name="Sun Q."/>
        </authorList>
    </citation>
    <scope>NUCLEOTIDE SEQUENCE [LARGE SCALE GENOMIC DNA]</scope>
    <source>
        <strain evidence="6 7">BX0805</strain>
    </source>
</reference>
<sequence length="372" mass="41098">METYYFSASQMTVGYEGKPLIKDITLNVKKGEILTLIGPNGAGKSTILKSIIGQLSLIAGTVLLDGESIERMEAAELAKKMSVVLTEQVRTELMTCEDVVETGRYPYTGRLGVLSEKDHAVVREAMELTRTTALAKKDFHSVSDGERQRVMLARAIAQEPEILVLDEPTSYLDIRYKLEFLSILQEMAKTKKRTVIMSLHELDLAERVSDRVLCVKGAYAGRFGTPEEVFTPGYMSELYDITEGTFDEASGRAELPRVTGKPEVFVIAGGGNGAPVYRRLQRGKIPFSTGILWKNDIDYPVACALAAKVIAEEAFETVTAETLAAAKREIDQCGRVLCLFPDFGAFNQADRELFLYAKSLGKSVEGELPWQK</sequence>
<evidence type="ECO:0000256" key="4">
    <source>
        <dbReference type="ARBA" id="ARBA00022967"/>
    </source>
</evidence>
<dbReference type="SMART" id="SM00382">
    <property type="entry name" value="AAA"/>
    <property type="match status" value="1"/>
</dbReference>
<feature type="domain" description="ABC transporter" evidence="5">
    <location>
        <begin position="6"/>
        <end position="242"/>
    </location>
</feature>
<dbReference type="InterPro" id="IPR027417">
    <property type="entry name" value="P-loop_NTPase"/>
</dbReference>
<dbReference type="Gene3D" id="3.40.50.300">
    <property type="entry name" value="P-loop containing nucleotide triphosphate hydrolases"/>
    <property type="match status" value="1"/>
</dbReference>
<evidence type="ECO:0000256" key="1">
    <source>
        <dbReference type="ARBA" id="ARBA00022448"/>
    </source>
</evidence>
<organism evidence="6 7">
    <name type="scientific">Roseburia yibonii</name>
    <dbReference type="NCBI Taxonomy" id="2763063"/>
    <lineage>
        <taxon>Bacteria</taxon>
        <taxon>Bacillati</taxon>
        <taxon>Bacillota</taxon>
        <taxon>Clostridia</taxon>
        <taxon>Lachnospirales</taxon>
        <taxon>Lachnospiraceae</taxon>
        <taxon>Roseburia</taxon>
    </lineage>
</organism>
<gene>
    <name evidence="6" type="ORF">H8Z76_12260</name>
</gene>
<dbReference type="Pfam" id="PF00005">
    <property type="entry name" value="ABC_tran"/>
    <property type="match status" value="1"/>
</dbReference>
<keyword evidence="7" id="KW-1185">Reference proteome</keyword>
<dbReference type="PANTHER" id="PTHR42794:SF1">
    <property type="entry name" value="HEMIN IMPORT ATP-BINDING PROTEIN HMUV"/>
    <property type="match status" value="1"/>
</dbReference>
<comment type="caution">
    <text evidence="6">The sequence shown here is derived from an EMBL/GenBank/DDBJ whole genome shotgun (WGS) entry which is preliminary data.</text>
</comment>
<dbReference type="InterPro" id="IPR003593">
    <property type="entry name" value="AAA+_ATPase"/>
</dbReference>
<dbReference type="EMBL" id="JACOQH010000010">
    <property type="protein sequence ID" value="MBC5754770.1"/>
    <property type="molecule type" value="Genomic_DNA"/>
</dbReference>
<name>A0ABR7ICV5_9FIRM</name>
<dbReference type="CDD" id="cd03214">
    <property type="entry name" value="ABC_Iron-Siderophores_B12_Hemin"/>
    <property type="match status" value="1"/>
</dbReference>
<dbReference type="SUPFAM" id="SSF52540">
    <property type="entry name" value="P-loop containing nucleoside triphosphate hydrolases"/>
    <property type="match status" value="1"/>
</dbReference>
<evidence type="ECO:0000256" key="3">
    <source>
        <dbReference type="ARBA" id="ARBA00022840"/>
    </source>
</evidence>
<dbReference type="GO" id="GO:0005524">
    <property type="term" value="F:ATP binding"/>
    <property type="evidence" value="ECO:0007669"/>
    <property type="project" value="UniProtKB-KW"/>
</dbReference>
<keyword evidence="3 6" id="KW-0067">ATP-binding</keyword>
<proteinExistence type="predicted"/>
<evidence type="ECO:0000256" key="2">
    <source>
        <dbReference type="ARBA" id="ARBA00022741"/>
    </source>
</evidence>
<evidence type="ECO:0000313" key="7">
    <source>
        <dbReference type="Proteomes" id="UP000621540"/>
    </source>
</evidence>
<dbReference type="PANTHER" id="PTHR42794">
    <property type="entry name" value="HEMIN IMPORT ATP-BINDING PROTEIN HMUV"/>
    <property type="match status" value="1"/>
</dbReference>
<dbReference type="Proteomes" id="UP000621540">
    <property type="component" value="Unassembled WGS sequence"/>
</dbReference>